<dbReference type="GO" id="GO:0005737">
    <property type="term" value="C:cytoplasm"/>
    <property type="evidence" value="ECO:0007669"/>
    <property type="project" value="UniProtKB-ARBA"/>
</dbReference>
<dbReference type="PANTHER" id="PTHR23137">
    <property type="entry name" value="VESICLE TRANSPORT PROTEIN-RELATED"/>
    <property type="match status" value="1"/>
</dbReference>
<evidence type="ECO:0000256" key="2">
    <source>
        <dbReference type="ARBA" id="ARBA00022448"/>
    </source>
</evidence>
<dbReference type="GO" id="GO:0012505">
    <property type="term" value="C:endomembrane system"/>
    <property type="evidence" value="ECO:0007669"/>
    <property type="project" value="UniProtKB-ARBA"/>
</dbReference>
<feature type="transmembrane region" description="Helical" evidence="8">
    <location>
        <begin position="123"/>
        <end position="142"/>
    </location>
</feature>
<accession>A0A0H5RSJ9</accession>
<feature type="transmembrane region" description="Helical" evidence="8">
    <location>
        <begin position="34"/>
        <end position="53"/>
    </location>
</feature>
<dbReference type="Pfam" id="PF04178">
    <property type="entry name" value="Got1"/>
    <property type="match status" value="1"/>
</dbReference>
<organism evidence="9">
    <name type="scientific">Spongospora subterranea</name>
    <dbReference type="NCBI Taxonomy" id="70186"/>
    <lineage>
        <taxon>Eukaryota</taxon>
        <taxon>Sar</taxon>
        <taxon>Rhizaria</taxon>
        <taxon>Endomyxa</taxon>
        <taxon>Phytomyxea</taxon>
        <taxon>Plasmodiophorida</taxon>
        <taxon>Plasmodiophoridae</taxon>
        <taxon>Spongospora</taxon>
    </lineage>
</organism>
<evidence type="ECO:0000256" key="3">
    <source>
        <dbReference type="ARBA" id="ARBA00022692"/>
    </source>
</evidence>
<keyword evidence="5 8" id="KW-1133">Transmembrane helix</keyword>
<dbReference type="GO" id="GO:0015031">
    <property type="term" value="P:protein transport"/>
    <property type="evidence" value="ECO:0007669"/>
    <property type="project" value="UniProtKB-KW"/>
</dbReference>
<comment type="subcellular location">
    <subcellularLocation>
        <location evidence="1 8">Membrane</location>
        <topology evidence="1 8">Multi-pass membrane protein</topology>
    </subcellularLocation>
</comment>
<dbReference type="GO" id="GO:0016020">
    <property type="term" value="C:membrane"/>
    <property type="evidence" value="ECO:0007669"/>
    <property type="project" value="UniProtKB-SubCell"/>
</dbReference>
<keyword evidence="4 8" id="KW-0653">Protein transport</keyword>
<evidence type="ECO:0000313" key="9">
    <source>
        <dbReference type="EMBL" id="CRZ11714.1"/>
    </source>
</evidence>
<evidence type="ECO:0000256" key="8">
    <source>
        <dbReference type="RuleBase" id="RU363111"/>
    </source>
</evidence>
<dbReference type="PANTHER" id="PTHR23137:SF6">
    <property type="entry name" value="VESICLE TRANSPORT PROTEIN"/>
    <property type="match status" value="1"/>
</dbReference>
<proteinExistence type="inferred from homology"/>
<keyword evidence="6 8" id="KW-0472">Membrane</keyword>
<dbReference type="GO" id="GO:0016192">
    <property type="term" value="P:vesicle-mediated transport"/>
    <property type="evidence" value="ECO:0007669"/>
    <property type="project" value="InterPro"/>
</dbReference>
<sequence>MEGLRNAMGLSPQRRSTFELGGDGCCKLSYQQRIIGFLVCFVVGWLIAMLSFLSLPTIALNPAKFAVFYTLGQICALCSTFFLLGPKRQFQSMTASHRWLAALIYVIFIILTLVCALRNPPQILLVVLCVICQFMAAVWYSLSFIPYARQAIISCLGV</sequence>
<dbReference type="AlphaFoldDB" id="A0A0H5RSJ9"/>
<name>A0A0H5RSJ9_9EUKA</name>
<evidence type="ECO:0000256" key="5">
    <source>
        <dbReference type="ARBA" id="ARBA00022989"/>
    </source>
</evidence>
<evidence type="ECO:0000256" key="4">
    <source>
        <dbReference type="ARBA" id="ARBA00022927"/>
    </source>
</evidence>
<feature type="transmembrane region" description="Helical" evidence="8">
    <location>
        <begin position="97"/>
        <end position="117"/>
    </location>
</feature>
<keyword evidence="3 8" id="KW-0812">Transmembrane</keyword>
<feature type="transmembrane region" description="Helical" evidence="8">
    <location>
        <begin position="65"/>
        <end position="85"/>
    </location>
</feature>
<comment type="function">
    <text evidence="8">May be involved in fusion of retrograde transport vesicles derived from an endocytic compartment with the Golgi complex.</text>
</comment>
<evidence type="ECO:0000256" key="1">
    <source>
        <dbReference type="ARBA" id="ARBA00004141"/>
    </source>
</evidence>
<keyword evidence="2 8" id="KW-0813">Transport</keyword>
<dbReference type="InterPro" id="IPR007305">
    <property type="entry name" value="Vesicle_transpt_Got1/SFT2"/>
</dbReference>
<dbReference type="InterPro" id="IPR011691">
    <property type="entry name" value="Vesicle_transpt_SFT2"/>
</dbReference>
<evidence type="ECO:0000256" key="6">
    <source>
        <dbReference type="ARBA" id="ARBA00023136"/>
    </source>
</evidence>
<evidence type="ECO:0000256" key="7">
    <source>
        <dbReference type="ARBA" id="ARBA00025800"/>
    </source>
</evidence>
<protein>
    <recommendedName>
        <fullName evidence="8">Vesicle transport protein</fullName>
    </recommendedName>
</protein>
<reference evidence="9" key="1">
    <citation type="submission" date="2015-04" db="EMBL/GenBank/DDBJ databases">
        <title>The genome sequence of the plant pathogenic Rhizarian Plasmodiophora brassicae reveals insights in its biotrophic life cycle and the origin of chitin synthesis.</title>
        <authorList>
            <person name="Schwelm A."/>
            <person name="Fogelqvist J."/>
            <person name="Knaust A."/>
            <person name="Julke S."/>
            <person name="Lilja T."/>
            <person name="Dhandapani V."/>
            <person name="Bonilla-Rosso G."/>
            <person name="Karlsson M."/>
            <person name="Shevchenko A."/>
            <person name="Choi S.R."/>
            <person name="Kim H.G."/>
            <person name="Park J.Y."/>
            <person name="Lim Y.P."/>
            <person name="Ludwig-Muller J."/>
            <person name="Dixelius C."/>
        </authorList>
    </citation>
    <scope>NUCLEOTIDE SEQUENCE</scope>
    <source>
        <tissue evidence="9">Potato root galls</tissue>
    </source>
</reference>
<dbReference type="EMBL" id="HACM01011272">
    <property type="protein sequence ID" value="CRZ11714.1"/>
    <property type="molecule type" value="Transcribed_RNA"/>
</dbReference>
<comment type="similarity">
    <text evidence="7 8">Belongs to the SFT2 family.</text>
</comment>